<feature type="compositionally biased region" description="Polar residues" evidence="1">
    <location>
        <begin position="110"/>
        <end position="120"/>
    </location>
</feature>
<dbReference type="CDD" id="cd12797">
    <property type="entry name" value="M23_peptidase"/>
    <property type="match status" value="1"/>
</dbReference>
<dbReference type="Proteomes" id="UP001164305">
    <property type="component" value="Chromosome"/>
</dbReference>
<feature type="compositionally biased region" description="Polar residues" evidence="1">
    <location>
        <begin position="263"/>
        <end position="282"/>
    </location>
</feature>
<dbReference type="EMBL" id="CP107020">
    <property type="protein sequence ID" value="UYG15816.1"/>
    <property type="molecule type" value="Genomic_DNA"/>
</dbReference>
<dbReference type="Gene3D" id="2.70.70.10">
    <property type="entry name" value="Glucose Permease (Domain IIA)"/>
    <property type="match status" value="1"/>
</dbReference>
<name>A0ABY6FY13_9MICO</name>
<dbReference type="Pfam" id="PF01551">
    <property type="entry name" value="Peptidase_M23"/>
    <property type="match status" value="1"/>
</dbReference>
<dbReference type="SUPFAM" id="SSF51261">
    <property type="entry name" value="Duplicated hybrid motif"/>
    <property type="match status" value="1"/>
</dbReference>
<protein>
    <submittedName>
        <fullName evidence="3">Peptidoglycan DD-metalloendopeptidase family protein</fullName>
    </submittedName>
</protein>
<feature type="compositionally biased region" description="Acidic residues" evidence="1">
    <location>
        <begin position="128"/>
        <end position="143"/>
    </location>
</feature>
<dbReference type="Gene3D" id="6.10.250.3150">
    <property type="match status" value="1"/>
</dbReference>
<proteinExistence type="predicted"/>
<organism evidence="3 4">
    <name type="scientific">Brachybacterium huguangmaarense</name>
    <dbReference type="NCBI Taxonomy" id="1652028"/>
    <lineage>
        <taxon>Bacteria</taxon>
        <taxon>Bacillati</taxon>
        <taxon>Actinomycetota</taxon>
        <taxon>Actinomycetes</taxon>
        <taxon>Micrococcales</taxon>
        <taxon>Dermabacteraceae</taxon>
        <taxon>Brachybacterium</taxon>
    </lineage>
</organism>
<dbReference type="PANTHER" id="PTHR21666">
    <property type="entry name" value="PEPTIDASE-RELATED"/>
    <property type="match status" value="1"/>
</dbReference>
<reference evidence="3" key="1">
    <citation type="submission" date="2022-10" db="EMBL/GenBank/DDBJ databases">
        <title>Whole-Genome Sequencing of Brachybacterium huguangmaarense BRM-3, Isolated from Betula schmidtii.</title>
        <authorList>
            <person name="Haam D."/>
        </authorList>
    </citation>
    <scope>NUCLEOTIDE SEQUENCE</scope>
    <source>
        <strain evidence="3">BRM-3</strain>
    </source>
</reference>
<feature type="region of interest" description="Disordered" evidence="1">
    <location>
        <begin position="225"/>
        <end position="317"/>
    </location>
</feature>
<dbReference type="InterPro" id="IPR050570">
    <property type="entry name" value="Cell_wall_metabolism_enzyme"/>
</dbReference>
<sequence>MAPVAFPSPRIPLARRALAVLGTLVLVASSGVVLGPAPAAHAEDKDDKIKRKQEIDQQIEDLRGQLADVDQDLSDTYLALARTELEIPDAQQSLDDAQTELDDARLADQQTGDRLTAAQQEEQRLQGESDDGQQEVDRSDEEMREVSLDAYKGGGVPNPATVFLGSADPQDAVDRSMNYRLTLESQGTRLDTLRTDQSVTDNATDRLGAVRTEIADLKVQAEQAVERKEEAEEAARTAKQTLDDLYSQQTQQKTDLEDKKTQYEGQETDLQGQSTTLDSEIQELTRTEREAAQAGTPTRTVPDNGGTGGASASGFIRPVPGTMNSTFGWRYHPIYHTRKFHAGDDFPVACGTPVHAAQDGQVIKETTGTAAGNKVIVSHGVMNGKVMTTSYHHLQKFAVPEGTSVKRGDVVGYVGTTGSSTGCHLHFEVHEDGTPVDPAGYV</sequence>
<accession>A0ABY6FY13</accession>
<evidence type="ECO:0000259" key="2">
    <source>
        <dbReference type="Pfam" id="PF01551"/>
    </source>
</evidence>
<keyword evidence="4" id="KW-1185">Reference proteome</keyword>
<evidence type="ECO:0000256" key="1">
    <source>
        <dbReference type="SAM" id="MobiDB-lite"/>
    </source>
</evidence>
<gene>
    <name evidence="3" type="ORF">BRM3_09170</name>
</gene>
<dbReference type="InterPro" id="IPR016047">
    <property type="entry name" value="M23ase_b-sheet_dom"/>
</dbReference>
<feature type="domain" description="M23ase beta-sheet core" evidence="2">
    <location>
        <begin position="340"/>
        <end position="438"/>
    </location>
</feature>
<evidence type="ECO:0000313" key="4">
    <source>
        <dbReference type="Proteomes" id="UP001164305"/>
    </source>
</evidence>
<dbReference type="PANTHER" id="PTHR21666:SF270">
    <property type="entry name" value="MUREIN HYDROLASE ACTIVATOR ENVC"/>
    <property type="match status" value="1"/>
</dbReference>
<feature type="region of interest" description="Disordered" evidence="1">
    <location>
        <begin position="110"/>
        <end position="145"/>
    </location>
</feature>
<feature type="compositionally biased region" description="Basic and acidic residues" evidence="1">
    <location>
        <begin position="225"/>
        <end position="236"/>
    </location>
</feature>
<evidence type="ECO:0000313" key="3">
    <source>
        <dbReference type="EMBL" id="UYG15816.1"/>
    </source>
</evidence>
<dbReference type="RefSeq" id="WP_263593030.1">
    <property type="nucleotide sequence ID" value="NZ_CP107020.1"/>
</dbReference>
<dbReference type="InterPro" id="IPR011055">
    <property type="entry name" value="Dup_hybrid_motif"/>
</dbReference>